<proteinExistence type="predicted"/>
<keyword evidence="3" id="KW-1185">Reference proteome</keyword>
<keyword evidence="1" id="KW-0732">Signal</keyword>
<feature type="signal peptide" evidence="1">
    <location>
        <begin position="1"/>
        <end position="25"/>
    </location>
</feature>
<reference evidence="3" key="1">
    <citation type="journal article" date="2019" name="Int. J. Syst. Evol. Microbiol.">
        <title>The Global Catalogue of Microorganisms (GCM) 10K type strain sequencing project: providing services to taxonomists for standard genome sequencing and annotation.</title>
        <authorList>
            <consortium name="The Broad Institute Genomics Platform"/>
            <consortium name="The Broad Institute Genome Sequencing Center for Infectious Disease"/>
            <person name="Wu L."/>
            <person name="Ma J."/>
        </authorList>
    </citation>
    <scope>NUCLEOTIDE SEQUENCE [LARGE SCALE GENOMIC DNA]</scope>
    <source>
        <strain evidence="3">ICMP 6774ER</strain>
    </source>
</reference>
<evidence type="ECO:0000313" key="2">
    <source>
        <dbReference type="EMBL" id="MFD1940108.1"/>
    </source>
</evidence>
<sequence>MRRLPFLLAALLLLPGCGITPSPVATLTSAPVISTEPIWAKIYLIKKGRLALQEVRVASKTTEDLMRTLMDLANHPVESGQDTDLYGMRYQDVDSEPMGQRTQRMDPENKSLVLYVTLQGERELSRVALAQIVCTARMRPEVAKVQVNITRSVSPSSTTGRRTCGEFHDLVPAGAPS</sequence>
<comment type="caution">
    <text evidence="2">The sequence shown here is derived from an EMBL/GenBank/DDBJ whole genome shotgun (WGS) entry which is preliminary data.</text>
</comment>
<evidence type="ECO:0000256" key="1">
    <source>
        <dbReference type="SAM" id="SignalP"/>
    </source>
</evidence>
<accession>A0ABW4TFK3</accession>
<organism evidence="2 3">
    <name type="scientific">Nonomuraea mangrovi</name>
    <dbReference type="NCBI Taxonomy" id="2316207"/>
    <lineage>
        <taxon>Bacteria</taxon>
        <taxon>Bacillati</taxon>
        <taxon>Actinomycetota</taxon>
        <taxon>Actinomycetes</taxon>
        <taxon>Streptosporangiales</taxon>
        <taxon>Streptosporangiaceae</taxon>
        <taxon>Nonomuraea</taxon>
    </lineage>
</organism>
<evidence type="ECO:0008006" key="4">
    <source>
        <dbReference type="Google" id="ProtNLM"/>
    </source>
</evidence>
<name>A0ABW4TFK3_9ACTN</name>
<protein>
    <recommendedName>
        <fullName evidence="4">GerMN domain-containing protein</fullName>
    </recommendedName>
</protein>
<feature type="chain" id="PRO_5046715472" description="GerMN domain-containing protein" evidence="1">
    <location>
        <begin position="26"/>
        <end position="177"/>
    </location>
</feature>
<gene>
    <name evidence="2" type="ORF">ACFSKW_52495</name>
</gene>
<dbReference type="EMBL" id="JBHUFV010000105">
    <property type="protein sequence ID" value="MFD1940108.1"/>
    <property type="molecule type" value="Genomic_DNA"/>
</dbReference>
<evidence type="ECO:0000313" key="3">
    <source>
        <dbReference type="Proteomes" id="UP001597368"/>
    </source>
</evidence>
<dbReference type="RefSeq" id="WP_379583016.1">
    <property type="nucleotide sequence ID" value="NZ_JBHUFV010000105.1"/>
</dbReference>
<dbReference type="Proteomes" id="UP001597368">
    <property type="component" value="Unassembled WGS sequence"/>
</dbReference>